<dbReference type="Proteomes" id="UP001153712">
    <property type="component" value="Chromosome 11"/>
</dbReference>
<feature type="region of interest" description="Disordered" evidence="1">
    <location>
        <begin position="85"/>
        <end position="110"/>
    </location>
</feature>
<dbReference type="GO" id="GO:0071539">
    <property type="term" value="P:protein localization to centrosome"/>
    <property type="evidence" value="ECO:0007669"/>
    <property type="project" value="InterPro"/>
</dbReference>
<feature type="region of interest" description="Disordered" evidence="1">
    <location>
        <begin position="977"/>
        <end position="999"/>
    </location>
</feature>
<reference evidence="3" key="1">
    <citation type="submission" date="2022-01" db="EMBL/GenBank/DDBJ databases">
        <authorList>
            <person name="King R."/>
        </authorList>
    </citation>
    <scope>NUCLEOTIDE SEQUENCE</scope>
</reference>
<feature type="compositionally biased region" description="Polar residues" evidence="1">
    <location>
        <begin position="734"/>
        <end position="756"/>
    </location>
</feature>
<evidence type="ECO:0000313" key="4">
    <source>
        <dbReference type="Proteomes" id="UP001153712"/>
    </source>
</evidence>
<dbReference type="GO" id="GO:0034451">
    <property type="term" value="C:centriolar satellite"/>
    <property type="evidence" value="ECO:0007669"/>
    <property type="project" value="TreeGrafter"/>
</dbReference>
<dbReference type="OrthoDB" id="2125770at2759"/>
<dbReference type="GO" id="GO:0036064">
    <property type="term" value="C:ciliary basal body"/>
    <property type="evidence" value="ECO:0007669"/>
    <property type="project" value="TreeGrafter"/>
</dbReference>
<name>A0A9N9TDV3_PHYSR</name>
<evidence type="ECO:0000256" key="1">
    <source>
        <dbReference type="SAM" id="MobiDB-lite"/>
    </source>
</evidence>
<evidence type="ECO:0000313" key="3">
    <source>
        <dbReference type="EMBL" id="CAG9856175.1"/>
    </source>
</evidence>
<feature type="compositionally biased region" description="Basic and acidic residues" evidence="1">
    <location>
        <begin position="757"/>
        <end position="769"/>
    </location>
</feature>
<dbReference type="AlphaFoldDB" id="A0A9N9TDV3"/>
<evidence type="ECO:0000259" key="2">
    <source>
        <dbReference type="Pfam" id="PF15717"/>
    </source>
</evidence>
<dbReference type="GO" id="GO:1905515">
    <property type="term" value="P:non-motile cilium assembly"/>
    <property type="evidence" value="ECO:0007669"/>
    <property type="project" value="TreeGrafter"/>
</dbReference>
<dbReference type="InterPro" id="IPR031446">
    <property type="entry name" value="PCM1_C"/>
</dbReference>
<dbReference type="PANTHER" id="PTHR14164:SF12">
    <property type="entry name" value="PERICENTRIOLAR MATERIAL 1 PROTEIN"/>
    <property type="match status" value="1"/>
</dbReference>
<feature type="region of interest" description="Disordered" evidence="1">
    <location>
        <begin position="238"/>
        <end position="257"/>
    </location>
</feature>
<sequence length="1060" mass="121328">MSQDDLRANKRCTGTVPKQRIRYTQSATEVDRLRSLSNSSADYYHDCTNELRSARRSNQALDSTFQQQRISPVQSGSVNFNSISSSNASTANSRKNSLSSSLKCDNITKKPNKRQIDDKLNQIREYLKITNSLMASIKKVHNQVVDQNDDFCTERNEGNFNLDCLEFNGLSPKDNEPMFQRKSENKRLSPRQNQSNLLFDGCNHKNSTLHRSNRSDIYHGCAFVDKNRKVQSHPQLIPTQDVPITNGDNPNTELDSSDYSDKEMEIKHIELHKHITELQNKKFQIDQFLTQLQNSPTNGEDVERDMMRISAMKAQLKKLRNMLEFVKTPLGNPAELGCQLCSSHDANTSNLFVNASNSIDGRSKQFNKNPLDKTKQNTPSNAQKTILELESKKRELVEIMGKHRVHSSNLNQDLGIDTKSDISFITNGTHDPWMAVVSNESDSQDFSSDEYQNEDVKHNFLSLPTLNAENFEYGSANRRAGTPSSRGRSGPRNNRQPQVSNLQNSHTNQMQEQLEIIRSICDSMLQHQDNSTNAQENAPNSFEHQRPFVQSNSNNNPNQSGYYNWLSTSNMQTQSFMLNTLNQCYQMLWMQQKEMTLLKNVVFELEEKLKSANFEAQTSPNCPIRQQQQRQQQEHDSVSYDMYDNGHLLDSCLNNINRNADHVNHLLPNHIWNGQALNNQVVPGNRANNYWDNFRSYSRQNLLSKNSDVPSVVDGTNFINQCANPFTFLSFSKRNSDTNDNTAQRTPFNDTKSSGKNNEETKSPSKENKSQQFDVPVVHNTRPNYEELPIEKPEPETTEEGNRDPILNCTFDNLKENIYKEVASVISANENRPEFLIKLFRDLQFVKSDNARKNVLHSIERNICDNQTIRVSSRAQEYVAFNDFIQDTQRFLNSYKEHVIQEDFFFALKDFLLNLESFKLIYKDKSSRVNLVNILDNEFDNFIGKSLSEIKSQLLQKMLDLVFGQHAMVDSNEVVSTTTNSNEIPTNGDLAEADQSGTMNDEEGAVGGVVEINEMRQINANPMFDPILEFTNHEMREPLNQDMFEFSDETELPGVPNNIL</sequence>
<dbReference type="GO" id="GO:0034454">
    <property type="term" value="P:microtubule anchoring at centrosome"/>
    <property type="evidence" value="ECO:0007669"/>
    <property type="project" value="InterPro"/>
</dbReference>
<gene>
    <name evidence="3" type="ORF">PHYEVI_LOCUS2601</name>
</gene>
<feature type="compositionally biased region" description="Low complexity" evidence="1">
    <location>
        <begin position="85"/>
        <end position="103"/>
    </location>
</feature>
<protein>
    <recommendedName>
        <fullName evidence="2">Pericentriolar material 1 protein C-terminal domain-containing protein</fullName>
    </recommendedName>
</protein>
<feature type="compositionally biased region" description="Polar residues" evidence="1">
    <location>
        <begin position="238"/>
        <end position="254"/>
    </location>
</feature>
<dbReference type="Pfam" id="PF15717">
    <property type="entry name" value="PCM1_C"/>
    <property type="match status" value="1"/>
</dbReference>
<organism evidence="3 4">
    <name type="scientific">Phyllotreta striolata</name>
    <name type="common">Striped flea beetle</name>
    <name type="synonym">Crioceris striolata</name>
    <dbReference type="NCBI Taxonomy" id="444603"/>
    <lineage>
        <taxon>Eukaryota</taxon>
        <taxon>Metazoa</taxon>
        <taxon>Ecdysozoa</taxon>
        <taxon>Arthropoda</taxon>
        <taxon>Hexapoda</taxon>
        <taxon>Insecta</taxon>
        <taxon>Pterygota</taxon>
        <taxon>Neoptera</taxon>
        <taxon>Endopterygota</taxon>
        <taxon>Coleoptera</taxon>
        <taxon>Polyphaga</taxon>
        <taxon>Cucujiformia</taxon>
        <taxon>Chrysomeloidea</taxon>
        <taxon>Chrysomelidae</taxon>
        <taxon>Galerucinae</taxon>
        <taxon>Alticini</taxon>
        <taxon>Phyllotreta</taxon>
    </lineage>
</organism>
<feature type="compositionally biased region" description="Polar residues" evidence="1">
    <location>
        <begin position="498"/>
        <end position="509"/>
    </location>
</feature>
<feature type="region of interest" description="Disordered" evidence="1">
    <location>
        <begin position="614"/>
        <end position="636"/>
    </location>
</feature>
<dbReference type="InterPro" id="IPR024138">
    <property type="entry name" value="Pericentriolar_Pcm1"/>
</dbReference>
<keyword evidence="4" id="KW-1185">Reference proteome</keyword>
<dbReference type="EMBL" id="OU900104">
    <property type="protein sequence ID" value="CAG9856175.1"/>
    <property type="molecule type" value="Genomic_DNA"/>
</dbReference>
<feature type="region of interest" description="Disordered" evidence="1">
    <location>
        <begin position="473"/>
        <end position="509"/>
    </location>
</feature>
<proteinExistence type="predicted"/>
<feature type="domain" description="Pericentriolar material 1 protein C-terminal" evidence="2">
    <location>
        <begin position="811"/>
        <end position="860"/>
    </location>
</feature>
<feature type="region of interest" description="Disordered" evidence="1">
    <location>
        <begin position="734"/>
        <end position="805"/>
    </location>
</feature>
<dbReference type="PANTHER" id="PTHR14164">
    <property type="entry name" value="PERICENTRIOLAR MATERIAL 1-RELATED"/>
    <property type="match status" value="1"/>
</dbReference>
<feature type="compositionally biased region" description="Basic and acidic residues" evidence="1">
    <location>
        <begin position="789"/>
        <end position="803"/>
    </location>
</feature>
<feature type="compositionally biased region" description="Low complexity" evidence="1">
    <location>
        <begin position="478"/>
        <end position="497"/>
    </location>
</feature>
<accession>A0A9N9TDV3</accession>